<dbReference type="SUPFAM" id="SSF53383">
    <property type="entry name" value="PLP-dependent transferases"/>
    <property type="match status" value="1"/>
</dbReference>
<dbReference type="Pfam" id="PF00202">
    <property type="entry name" value="Aminotran_3"/>
    <property type="match status" value="1"/>
</dbReference>
<comment type="catalytic activity">
    <reaction evidence="8 9">
        <text>(8S)-8-amino-7-oxononanoate + S-adenosyl-L-methionine = S-adenosyl-4-methylsulfanyl-2-oxobutanoate + (7R,8S)-7,8-diammoniononanoate</text>
        <dbReference type="Rhea" id="RHEA:16861"/>
        <dbReference type="ChEBI" id="CHEBI:16490"/>
        <dbReference type="ChEBI" id="CHEBI:59789"/>
        <dbReference type="ChEBI" id="CHEBI:149468"/>
        <dbReference type="ChEBI" id="CHEBI:149469"/>
        <dbReference type="EC" id="2.6.1.62"/>
    </reaction>
</comment>
<comment type="subunit">
    <text evidence="9">Homodimer.</text>
</comment>
<dbReference type="PANTHER" id="PTHR42684">
    <property type="entry name" value="ADENOSYLMETHIONINE-8-AMINO-7-OXONONANOATE AMINOTRANSFERASE"/>
    <property type="match status" value="1"/>
</dbReference>
<dbReference type="InterPro" id="IPR005815">
    <property type="entry name" value="BioA"/>
</dbReference>
<comment type="cofactor">
    <cofactor evidence="1 9">
        <name>pyridoxal 5'-phosphate</name>
        <dbReference type="ChEBI" id="CHEBI:597326"/>
    </cofactor>
</comment>
<sequence length="468" mass="50889">MDAFPRPPAGPGDLAARSLRQVWHPCTQMKQQAKLPLVALSHGEGPWLVDTDGERYLDAISSWWVNLFGHANPRINAALVDQLGRLEHAMLAGFTHEPVVALAERLSAVTGGVLGHAFFASDGASAVEIALKMSFHAWRNQGHDDKREFVCVRHGYHGETLGALAVTDVALFRDAYDPLLRHAHVVASPDARNARDGESDIDVAHRAAAELEALLARREGRIAAVIVEPLVQCAAGMAMHDPEYLRRARALCDQYGAHLIADEIAVGCGRTGTFFACEQAGIWPDLLTLSKGISGGYLPLSLVLSRDAIFDAFYDDDTARGFLHSHSYTGNPLACRAALATLDIFADDDVLAVNALRARRLSDALAPLANDPRAKHFRQRGMIWAFDADVPQAAEAVRAFSRRFYTEARARGVLLRPIGNTVYLMPPYVLDDATIDWLASRTMAAFDATMRDLGGGNRVATVGKEQAA</sequence>
<dbReference type="Gene3D" id="3.40.640.10">
    <property type="entry name" value="Type I PLP-dependent aspartate aminotransferase-like (Major domain)"/>
    <property type="match status" value="1"/>
</dbReference>
<keyword evidence="7 9" id="KW-0663">Pyridoxal phosphate</keyword>
<dbReference type="InterPro" id="IPR015421">
    <property type="entry name" value="PyrdxlP-dep_Trfase_major"/>
</dbReference>
<feature type="binding site" evidence="9">
    <location>
        <begin position="123"/>
        <end position="124"/>
    </location>
    <ligand>
        <name>pyridoxal 5'-phosphate</name>
        <dbReference type="ChEBI" id="CHEBI:597326"/>
    </ligand>
</feature>
<organism evidence="10 11">
    <name type="scientific">Pandoraea pnomenusa</name>
    <dbReference type="NCBI Taxonomy" id="93220"/>
    <lineage>
        <taxon>Bacteria</taxon>
        <taxon>Pseudomonadati</taxon>
        <taxon>Pseudomonadota</taxon>
        <taxon>Betaproteobacteria</taxon>
        <taxon>Burkholderiales</taxon>
        <taxon>Burkholderiaceae</taxon>
        <taxon>Pandoraea</taxon>
    </lineage>
</organism>
<evidence type="ECO:0000256" key="9">
    <source>
        <dbReference type="HAMAP-Rule" id="MF_00834"/>
    </source>
</evidence>
<proteinExistence type="inferred from homology"/>
<feature type="modified residue" description="N6-(pyridoxal phosphate)lysine" evidence="9">
    <location>
        <position position="291"/>
    </location>
</feature>
<feature type="site" description="Participates in the substrate recognition with KAPA and in a stacking interaction with the adenine ring of SAM" evidence="9">
    <location>
        <position position="26"/>
    </location>
</feature>
<dbReference type="RefSeq" id="WP_150645757.1">
    <property type="nucleotide sequence ID" value="NZ_CABPSO010000001.1"/>
</dbReference>
<evidence type="ECO:0000256" key="1">
    <source>
        <dbReference type="ARBA" id="ARBA00001933"/>
    </source>
</evidence>
<evidence type="ECO:0000256" key="8">
    <source>
        <dbReference type="ARBA" id="ARBA00048449"/>
    </source>
</evidence>
<comment type="function">
    <text evidence="9">Catalyzes the transfer of the alpha-amino group from S-adenosyl-L-methionine (SAM) to 7-keto-8-aminopelargonic acid (KAPA) to form 7,8-diaminopelargonic acid (DAPA). It is the only aminotransferase known to utilize SAM as an amino donor.</text>
</comment>
<comment type="subcellular location">
    <subcellularLocation>
        <location evidence="9">Cytoplasm</location>
    </subcellularLocation>
</comment>
<dbReference type="Proteomes" id="UP000361468">
    <property type="component" value="Unassembled WGS sequence"/>
</dbReference>
<evidence type="ECO:0000313" key="11">
    <source>
        <dbReference type="Proteomes" id="UP000361468"/>
    </source>
</evidence>
<dbReference type="NCBIfam" id="TIGR00508">
    <property type="entry name" value="bioA"/>
    <property type="match status" value="1"/>
</dbReference>
<protein>
    <recommendedName>
        <fullName evidence="9">Adenosylmethionine-8-amino-7-oxononanoate aminotransferase</fullName>
        <ecNumber evidence="9">2.6.1.62</ecNumber>
    </recommendedName>
    <alternativeName>
        <fullName evidence="9">7,8-diamino-pelargonic acid aminotransferase</fullName>
        <shortName evidence="9">DAPA AT</shortName>
        <shortName evidence="9">DAPA aminotransferase</shortName>
    </alternativeName>
    <alternativeName>
        <fullName evidence="9">7,8-diaminononanoate synthase</fullName>
        <shortName evidence="9">DANS</shortName>
    </alternativeName>
    <alternativeName>
        <fullName evidence="9">Diaminopelargonic acid synthase</fullName>
    </alternativeName>
</protein>
<evidence type="ECO:0000256" key="7">
    <source>
        <dbReference type="ARBA" id="ARBA00022898"/>
    </source>
</evidence>
<evidence type="ECO:0000256" key="3">
    <source>
        <dbReference type="ARBA" id="ARBA00022576"/>
    </source>
</evidence>
<feature type="binding site" evidence="9">
    <location>
        <position position="156"/>
    </location>
    <ligand>
        <name>substrate</name>
    </ligand>
</feature>
<comment type="caution">
    <text evidence="10">The sequence shown here is derived from an EMBL/GenBank/DDBJ whole genome shotgun (WGS) entry which is preliminary data.</text>
</comment>
<feature type="binding site" evidence="9">
    <location>
        <position position="291"/>
    </location>
    <ligand>
        <name>substrate</name>
    </ligand>
</feature>
<reference evidence="10 11" key="1">
    <citation type="submission" date="2019-08" db="EMBL/GenBank/DDBJ databases">
        <authorList>
            <person name="Peeters C."/>
        </authorList>
    </citation>
    <scope>NUCLEOTIDE SEQUENCE [LARGE SCALE GENOMIC DNA]</scope>
    <source>
        <strain evidence="10 11">LMG 31119</strain>
    </source>
</reference>
<name>A0ABY6WEB4_9BURK</name>
<dbReference type="PROSITE" id="PS00600">
    <property type="entry name" value="AA_TRANSFER_CLASS_3"/>
    <property type="match status" value="1"/>
</dbReference>
<keyword evidence="11" id="KW-1185">Reference proteome</keyword>
<keyword evidence="5 9" id="KW-0949">S-adenosyl-L-methionine</keyword>
<feature type="binding site" evidence="9">
    <location>
        <position position="325"/>
    </location>
    <ligand>
        <name>substrate</name>
    </ligand>
</feature>
<feature type="binding site" evidence="9">
    <location>
        <begin position="326"/>
        <end position="327"/>
    </location>
    <ligand>
        <name>pyridoxal 5'-phosphate</name>
        <dbReference type="ChEBI" id="CHEBI:597326"/>
    </ligand>
</feature>
<comment type="similarity">
    <text evidence="9">Belongs to the class-III pyridoxal-phosphate-dependent aminotransferase family. BioA subfamily.</text>
</comment>
<dbReference type="EMBL" id="CABPSO010000001">
    <property type="protein sequence ID" value="VVE61147.1"/>
    <property type="molecule type" value="Genomic_DNA"/>
</dbReference>
<evidence type="ECO:0000256" key="5">
    <source>
        <dbReference type="ARBA" id="ARBA00022691"/>
    </source>
</evidence>
<gene>
    <name evidence="9" type="primary">bioA</name>
    <name evidence="10" type="ORF">PPN31119_00477</name>
</gene>
<evidence type="ECO:0000256" key="2">
    <source>
        <dbReference type="ARBA" id="ARBA00005063"/>
    </source>
</evidence>
<dbReference type="PIRSF" id="PIRSF000521">
    <property type="entry name" value="Transaminase_4ab_Lys_Orn"/>
    <property type="match status" value="1"/>
</dbReference>
<dbReference type="InterPro" id="IPR015422">
    <property type="entry name" value="PyrdxlP-dep_Trfase_small"/>
</dbReference>
<feature type="binding site" evidence="9">
    <location>
        <position position="262"/>
    </location>
    <ligand>
        <name>pyridoxal 5'-phosphate</name>
        <dbReference type="ChEBI" id="CHEBI:597326"/>
    </ligand>
</feature>
<keyword evidence="4 9" id="KW-0808">Transferase</keyword>
<dbReference type="NCBIfam" id="NF004624">
    <property type="entry name" value="PRK05964.1"/>
    <property type="match status" value="1"/>
</dbReference>
<dbReference type="InterPro" id="IPR015424">
    <property type="entry name" value="PyrdxlP-dep_Trfase"/>
</dbReference>
<evidence type="ECO:0000256" key="6">
    <source>
        <dbReference type="ARBA" id="ARBA00022756"/>
    </source>
</evidence>
<dbReference type="HAMAP" id="MF_00834">
    <property type="entry name" value="BioA"/>
    <property type="match status" value="1"/>
</dbReference>
<dbReference type="CDD" id="cd00610">
    <property type="entry name" value="OAT_like"/>
    <property type="match status" value="1"/>
</dbReference>
<dbReference type="InterPro" id="IPR049704">
    <property type="entry name" value="Aminotrans_3_PPA_site"/>
</dbReference>
<feature type="binding site" evidence="9">
    <location>
        <position position="416"/>
    </location>
    <ligand>
        <name>substrate</name>
    </ligand>
</feature>
<dbReference type="InterPro" id="IPR005814">
    <property type="entry name" value="Aminotrans_3"/>
</dbReference>
<keyword evidence="9" id="KW-0963">Cytoplasm</keyword>
<feature type="binding site" evidence="9">
    <location>
        <position position="63"/>
    </location>
    <ligand>
        <name>substrate</name>
    </ligand>
</feature>
<evidence type="ECO:0000313" key="10">
    <source>
        <dbReference type="EMBL" id="VVE61147.1"/>
    </source>
</evidence>
<accession>A0ABY6WEB4</accession>
<dbReference type="EC" id="2.6.1.62" evidence="9"/>
<keyword evidence="3 9" id="KW-0032">Aminotransferase</keyword>
<keyword evidence="6 9" id="KW-0093">Biotin biosynthesis</keyword>
<dbReference type="GO" id="GO:0008483">
    <property type="term" value="F:transaminase activity"/>
    <property type="evidence" value="ECO:0007669"/>
    <property type="project" value="UniProtKB-KW"/>
</dbReference>
<comment type="pathway">
    <text evidence="2 9">Cofactor biosynthesis; biotin biosynthesis; 7,8-diaminononanoate from 8-amino-7-oxononanoate (SAM route): step 1/1.</text>
</comment>
<evidence type="ECO:0000256" key="4">
    <source>
        <dbReference type="ARBA" id="ARBA00022679"/>
    </source>
</evidence>
<dbReference type="PANTHER" id="PTHR42684:SF17">
    <property type="entry name" value="ADENOSYLMETHIONINE-8-AMINO-7-OXONONANOATE AMINOTRANSFERASE"/>
    <property type="match status" value="1"/>
</dbReference>
<dbReference type="Gene3D" id="3.90.1150.10">
    <property type="entry name" value="Aspartate Aminotransferase, domain 1"/>
    <property type="match status" value="1"/>
</dbReference>